<dbReference type="Proteomes" id="UP001056778">
    <property type="component" value="Chromosome 1"/>
</dbReference>
<proteinExistence type="predicted"/>
<evidence type="ECO:0000313" key="2">
    <source>
        <dbReference type="Proteomes" id="UP001056778"/>
    </source>
</evidence>
<gene>
    <name evidence="1" type="ORF">MML48_1g05102</name>
</gene>
<protein>
    <submittedName>
        <fullName evidence="1">Rab11-binding protein relch</fullName>
    </submittedName>
</protein>
<comment type="caution">
    <text evidence="1">The sequence shown here is derived from an EMBL/GenBank/DDBJ whole genome shotgun (WGS) entry which is preliminary data.</text>
</comment>
<keyword evidence="2" id="KW-1185">Reference proteome</keyword>
<sequence>MSAGNILEHVKNSVQNNLPTYQDIATKLLTDKLLLTALELHTELVESGKEVRLLKDFFSNPGNFELHTYEHTLPRSGSQATLDSLDLTRYSEDGEQSIDERVAVLEFQLRKAKETINALRNNLTVATESENNTPNKCAPHHLNSENIKPHEQRALNFLINEYLLSHGYKLTSITFSDENENQDFEDWDDVGLNISKPPELLTLYREGLKQTGHTLVTIECQTDGLQDYDNLKQNVKDMVVELNEKNVKLNQMESQICALQNEIMDCKKQNDLLLYNQRNYLLNDNISDIPKQTISVSSKNSTIGSNSPEHFEIIDKSNILSKTEEGIVSLDDNISSNSFNETDWNDVTINTNESYIENIPMSTEKISLLDVLDSKSRNVPSMLKNELLSLCPVNIFQKIDNDILNVILTNGVSPDKIVDIISQSLLRIIPNIILNKREEAVPLLVSAVLLCNDPSMRDKLLQQLFNLKKKPSDSERTLILLGITAIAKFSQESLVENEVLPQCWEQLAHKYLERRLLVAESCIALIPYVSDSIRNSLILSMLQQMLEDREETVRNMVVHALALVVVLCVDKDKYNQCEELAFSILKDSSPIVATSDTQVLFPVLAKWALELDYFKTHLLKNLLYKLNDYLKIIKQESPSRSSGYSDLVVKLLAVLDHLLPHIFVYVINVSNVIDRIDKDAKIEIRQDLLNLCTSLTNPNNFLKIETNIGAVIHEFDALAEENPEVSWNETDWLLDNVIPDLLNNLSHVETTNHLQMQHFIDLFSHFCIVFGKHFTKHKIAPIFRVHIENLEQILSNFNQYCPSLNIIPVYLVSVLSNCDKDEIGTILKKFVCALPLCGTPLDCLEMTVKGLCDKGLQEIVVVSLWEAVVHQRPLVRAASAGLFSAVIKLCNEVLLCTKVTPAIVTLANDSDILVRTATVSALGCLITDCKVKEVHDKAYMQLETYLSDTNVLENHTLIRQLIVTMGNIVLSCKISFKDEVIFPKLHYLSSYTYQMTNQTRKVDMAAALIEAYSKILLCGTLESYKVTTYIIPGLRYLEFVVKENPSLLSHYDVIMSMNKQLESKMEVSTTQHHTDRASNIHRANTQSVEDVRQKVSKIFNNPVVNKSTTLPNLQGIFKKK</sequence>
<organism evidence="1 2">
    <name type="scientific">Holotrichia oblita</name>
    <name type="common">Chafer beetle</name>
    <dbReference type="NCBI Taxonomy" id="644536"/>
    <lineage>
        <taxon>Eukaryota</taxon>
        <taxon>Metazoa</taxon>
        <taxon>Ecdysozoa</taxon>
        <taxon>Arthropoda</taxon>
        <taxon>Hexapoda</taxon>
        <taxon>Insecta</taxon>
        <taxon>Pterygota</taxon>
        <taxon>Neoptera</taxon>
        <taxon>Endopterygota</taxon>
        <taxon>Coleoptera</taxon>
        <taxon>Polyphaga</taxon>
        <taxon>Scarabaeiformia</taxon>
        <taxon>Scarabaeidae</taxon>
        <taxon>Melolonthinae</taxon>
        <taxon>Holotrichia</taxon>
    </lineage>
</organism>
<evidence type="ECO:0000313" key="1">
    <source>
        <dbReference type="EMBL" id="KAI4469932.1"/>
    </source>
</evidence>
<name>A0ACB9TT45_HOLOL</name>
<reference evidence="1" key="1">
    <citation type="submission" date="2022-04" db="EMBL/GenBank/DDBJ databases">
        <title>Chromosome-scale genome assembly of Holotrichia oblita Faldermann.</title>
        <authorList>
            <person name="Rongchong L."/>
        </authorList>
    </citation>
    <scope>NUCLEOTIDE SEQUENCE</scope>
    <source>
        <strain evidence="1">81SQS9</strain>
    </source>
</reference>
<dbReference type="EMBL" id="CM043015">
    <property type="protein sequence ID" value="KAI4469932.1"/>
    <property type="molecule type" value="Genomic_DNA"/>
</dbReference>
<accession>A0ACB9TT45</accession>